<feature type="transmembrane region" description="Helical" evidence="3">
    <location>
        <begin position="419"/>
        <end position="445"/>
    </location>
</feature>
<gene>
    <name evidence="4" type="ORF">H8707_10035</name>
</gene>
<dbReference type="InterPro" id="IPR050768">
    <property type="entry name" value="UPF0353/GerABKA_families"/>
</dbReference>
<protein>
    <submittedName>
        <fullName evidence="4">Spore germination protein</fullName>
    </submittedName>
</protein>
<reference evidence="4" key="1">
    <citation type="submission" date="2020-08" db="EMBL/GenBank/DDBJ databases">
        <title>Genome public.</title>
        <authorList>
            <person name="Liu C."/>
            <person name="Sun Q."/>
        </authorList>
    </citation>
    <scope>NUCLEOTIDE SEQUENCE</scope>
    <source>
        <strain evidence="4">BX21</strain>
    </source>
</reference>
<dbReference type="RefSeq" id="WP_262430023.1">
    <property type="nucleotide sequence ID" value="NZ_JACRTG010000023.1"/>
</dbReference>
<dbReference type="PIRSF" id="PIRSF005690">
    <property type="entry name" value="GerBA"/>
    <property type="match status" value="1"/>
</dbReference>
<dbReference type="GO" id="GO:0016020">
    <property type="term" value="C:membrane"/>
    <property type="evidence" value="ECO:0007669"/>
    <property type="project" value="InterPro"/>
</dbReference>
<comment type="caution">
    <text evidence="4">The sequence shown here is derived from an EMBL/GenBank/DDBJ whole genome shotgun (WGS) entry which is preliminary data.</text>
</comment>
<feature type="transmembrane region" description="Helical" evidence="3">
    <location>
        <begin position="324"/>
        <end position="348"/>
    </location>
</feature>
<name>A0A926ILD8_9FIRM</name>
<accession>A0A926ILD8</accession>
<keyword evidence="2 3" id="KW-0472">Membrane</keyword>
<evidence type="ECO:0000313" key="5">
    <source>
        <dbReference type="Proteomes" id="UP000601171"/>
    </source>
</evidence>
<dbReference type="Proteomes" id="UP000601171">
    <property type="component" value="Unassembled WGS sequence"/>
</dbReference>
<dbReference type="AlphaFoldDB" id="A0A926ILD8"/>
<dbReference type="EMBL" id="JACRTG010000023">
    <property type="protein sequence ID" value="MBC8588568.1"/>
    <property type="molecule type" value="Genomic_DNA"/>
</dbReference>
<proteinExistence type="inferred from homology"/>
<feature type="transmembrane region" description="Helical" evidence="3">
    <location>
        <begin position="293"/>
        <end position="312"/>
    </location>
</feature>
<feature type="transmembrane region" description="Helical" evidence="3">
    <location>
        <begin position="360"/>
        <end position="379"/>
    </location>
</feature>
<dbReference type="PANTHER" id="PTHR22550:SF5">
    <property type="entry name" value="LEUCINE ZIPPER PROTEIN 4"/>
    <property type="match status" value="1"/>
</dbReference>
<dbReference type="Pfam" id="PF03323">
    <property type="entry name" value="GerA"/>
    <property type="match status" value="1"/>
</dbReference>
<feature type="transmembrane region" description="Helical" evidence="3">
    <location>
        <begin position="385"/>
        <end position="407"/>
    </location>
</feature>
<dbReference type="PANTHER" id="PTHR22550">
    <property type="entry name" value="SPORE GERMINATION PROTEIN"/>
    <property type="match status" value="1"/>
</dbReference>
<evidence type="ECO:0000313" key="4">
    <source>
        <dbReference type="EMBL" id="MBC8588568.1"/>
    </source>
</evidence>
<comment type="similarity">
    <text evidence="1">Belongs to the GerABKA family.</text>
</comment>
<evidence type="ECO:0000256" key="2">
    <source>
        <dbReference type="ARBA" id="ARBA00023136"/>
    </source>
</evidence>
<organism evidence="4 5">
    <name type="scientific">Paratissierella segnis</name>
    <dbReference type="NCBI Taxonomy" id="2763679"/>
    <lineage>
        <taxon>Bacteria</taxon>
        <taxon>Bacillati</taxon>
        <taxon>Bacillota</taxon>
        <taxon>Tissierellia</taxon>
        <taxon>Tissierellales</taxon>
        <taxon>Tissierellaceae</taxon>
        <taxon>Paratissierella</taxon>
    </lineage>
</organism>
<evidence type="ECO:0000256" key="1">
    <source>
        <dbReference type="ARBA" id="ARBA00005278"/>
    </source>
</evidence>
<keyword evidence="3" id="KW-1133">Transmembrane helix</keyword>
<sequence length="499" mass="55739">MEKLTKDLKENVQYFKGLFKDCDDILFREIEIGDEHKVKIIAIFVDGMANKEFVSDSAIQSLFWKDDLNHIPVDETYELFFNRIFKEAIASAELKKEDKIETIIDNILSGDTALLVENMDKCIVIGSRDGPSRSIEEPKTETVIRGPRDGFNEIMKFNLALVRRRIKDPKFKVKFKQVGRRSRTTVAVLYIDDIVDKKLLDEVKKRLDNVDIDAVLDSAILENLIEDNYLSPFPQVENTERPDSVAAALYEGRVGLIVDNSPFALIVPATMGTLIQSSEDYYERWSQTTIIRIIRIIAMFLSFTAPALYIAITAYHPGLLPTKLIYFLAASRINVPFPSVVEAILMELTMELLREAGTRVSGPIGSTIGIVGGLIIGQAAVDAGIVSPLMIIIVAVTTISTFAIPSYEMATGFRTVRFTFIALAGVLGLYGVVLGIIVLLSHFIILSSFGIPFTSPFSGLGIEEGDLKDTLVKAPIQRLWLRPGFTNPKNKRRMRGHKK</sequence>
<dbReference type="InterPro" id="IPR004995">
    <property type="entry name" value="Spore_Ger"/>
</dbReference>
<keyword evidence="3" id="KW-0812">Transmembrane</keyword>
<evidence type="ECO:0000256" key="3">
    <source>
        <dbReference type="SAM" id="Phobius"/>
    </source>
</evidence>
<keyword evidence="5" id="KW-1185">Reference proteome</keyword>
<dbReference type="GO" id="GO:0009847">
    <property type="term" value="P:spore germination"/>
    <property type="evidence" value="ECO:0007669"/>
    <property type="project" value="InterPro"/>
</dbReference>